<gene>
    <name evidence="2" type="ORF">QTA56_04130</name>
</gene>
<comment type="caution">
    <text evidence="2">The sequence shown here is derived from an EMBL/GenBank/DDBJ whole genome shotgun (WGS) entry which is preliminary data.</text>
</comment>
<dbReference type="RefSeq" id="WP_267979666.1">
    <property type="nucleotide sequence ID" value="NZ_JAPQKF010000001.1"/>
</dbReference>
<dbReference type="EMBL" id="JAUDZE010000001">
    <property type="protein sequence ID" value="MDN0013431.1"/>
    <property type="molecule type" value="Genomic_DNA"/>
</dbReference>
<proteinExistence type="predicted"/>
<reference evidence="2" key="1">
    <citation type="submission" date="2023-06" db="EMBL/GenBank/DDBJ databases">
        <title>Two novel species of Acinetobacter isolated from motorbike repairing workshop in Vietnam.</title>
        <authorList>
            <person name="Le N.T.T."/>
        </authorList>
    </citation>
    <scope>NUCLEOTIDE SEQUENCE</scope>
    <source>
        <strain evidence="2">VNH17</strain>
    </source>
</reference>
<evidence type="ECO:0000313" key="2">
    <source>
        <dbReference type="EMBL" id="MDN0013431.1"/>
    </source>
</evidence>
<protein>
    <submittedName>
        <fullName evidence="2">Uncharacterized protein</fullName>
    </submittedName>
</protein>
<name>A0ABT7WL71_9GAMM</name>
<organism evidence="2 3">
    <name type="scientific">Acinetobacter thutiue</name>
    <dbReference type="NCBI Taxonomy" id="2998078"/>
    <lineage>
        <taxon>Bacteria</taxon>
        <taxon>Pseudomonadati</taxon>
        <taxon>Pseudomonadota</taxon>
        <taxon>Gammaproteobacteria</taxon>
        <taxon>Moraxellales</taxon>
        <taxon>Moraxellaceae</taxon>
        <taxon>Acinetobacter</taxon>
    </lineage>
</organism>
<keyword evidence="1" id="KW-0812">Transmembrane</keyword>
<feature type="transmembrane region" description="Helical" evidence="1">
    <location>
        <begin position="30"/>
        <end position="46"/>
    </location>
</feature>
<dbReference type="Proteomes" id="UP001168524">
    <property type="component" value="Unassembled WGS sequence"/>
</dbReference>
<keyword evidence="3" id="KW-1185">Reference proteome</keyword>
<keyword evidence="1" id="KW-1133">Transmembrane helix</keyword>
<evidence type="ECO:0000256" key="1">
    <source>
        <dbReference type="SAM" id="Phobius"/>
    </source>
</evidence>
<sequence>MIFLRYLFSILLFVAGVVFFVQSLLAGFDWILFAFSLACFLLAYWIKPKRKNHHRDNAWDWLDLIDFPVEIIYWIITLPFRLLRGIFDFLSPDIP</sequence>
<evidence type="ECO:0000313" key="3">
    <source>
        <dbReference type="Proteomes" id="UP001168524"/>
    </source>
</evidence>
<accession>A0ABT7WL71</accession>
<feature type="transmembrane region" description="Helical" evidence="1">
    <location>
        <begin position="7"/>
        <end position="24"/>
    </location>
</feature>
<keyword evidence="1" id="KW-0472">Membrane</keyword>